<protein>
    <recommendedName>
        <fullName evidence="1">SET domain-containing protein</fullName>
    </recommendedName>
</protein>
<dbReference type="Gene3D" id="2.170.270.10">
    <property type="entry name" value="SET domain"/>
    <property type="match status" value="1"/>
</dbReference>
<dbReference type="GO" id="GO:0005634">
    <property type="term" value="C:nucleus"/>
    <property type="evidence" value="ECO:0007669"/>
    <property type="project" value="TreeGrafter"/>
</dbReference>
<evidence type="ECO:0000313" key="3">
    <source>
        <dbReference type="Proteomes" id="UP001362999"/>
    </source>
</evidence>
<dbReference type="SMART" id="SM00317">
    <property type="entry name" value="SET"/>
    <property type="match status" value="1"/>
</dbReference>
<evidence type="ECO:0000259" key="1">
    <source>
        <dbReference type="PROSITE" id="PS50280"/>
    </source>
</evidence>
<keyword evidence="3" id="KW-1185">Reference proteome</keyword>
<dbReference type="InterPro" id="IPR001214">
    <property type="entry name" value="SET_dom"/>
</dbReference>
<proteinExistence type="predicted"/>
<organism evidence="2 3">
    <name type="scientific">Favolaschia claudopus</name>
    <dbReference type="NCBI Taxonomy" id="2862362"/>
    <lineage>
        <taxon>Eukaryota</taxon>
        <taxon>Fungi</taxon>
        <taxon>Dikarya</taxon>
        <taxon>Basidiomycota</taxon>
        <taxon>Agaricomycotina</taxon>
        <taxon>Agaricomycetes</taxon>
        <taxon>Agaricomycetidae</taxon>
        <taxon>Agaricales</taxon>
        <taxon>Marasmiineae</taxon>
        <taxon>Mycenaceae</taxon>
        <taxon>Favolaschia</taxon>
    </lineage>
</organism>
<sequence>CARAYALLFHGSAFVNLSFELLGGISQFIIRARTSIPRGTELDELFGVMSRDSPPSYDNTKLSQMKCKDGQIRILFGPLRFVNHSCKANTEFYHLNGNIKAQVLVTSRDIKKGEEITVNYGQAYFTNKSAECFCFGCEAEREQRRYEHLVDFLEFLRSDVDERLKKLNKSRLEIQHLFWLAIDGDLTDVESDN</sequence>
<dbReference type="InterPro" id="IPR039977">
    <property type="entry name" value="Suv4-20/Set9"/>
</dbReference>
<dbReference type="Pfam" id="PF00856">
    <property type="entry name" value="SET"/>
    <property type="match status" value="1"/>
</dbReference>
<feature type="domain" description="SET" evidence="1">
    <location>
        <begin position="12"/>
        <end position="121"/>
    </location>
</feature>
<dbReference type="AlphaFoldDB" id="A0AAW0B436"/>
<dbReference type="EMBL" id="JAWWNJ010000040">
    <property type="protein sequence ID" value="KAK7020820.1"/>
    <property type="molecule type" value="Genomic_DNA"/>
</dbReference>
<reference evidence="2 3" key="1">
    <citation type="journal article" date="2024" name="J Genomics">
        <title>Draft genome sequencing and assembly of Favolaschia claudopus CIRM-BRFM 2984 isolated from oak limbs.</title>
        <authorList>
            <person name="Navarro D."/>
            <person name="Drula E."/>
            <person name="Chaduli D."/>
            <person name="Cazenave R."/>
            <person name="Ahrendt S."/>
            <person name="Wang J."/>
            <person name="Lipzen A."/>
            <person name="Daum C."/>
            <person name="Barry K."/>
            <person name="Grigoriev I.V."/>
            <person name="Favel A."/>
            <person name="Rosso M.N."/>
            <person name="Martin F."/>
        </authorList>
    </citation>
    <scope>NUCLEOTIDE SEQUENCE [LARGE SCALE GENOMIC DNA]</scope>
    <source>
        <strain evidence="2 3">CIRM-BRFM 2984</strain>
    </source>
</reference>
<accession>A0AAW0B436</accession>
<dbReference type="PANTHER" id="PTHR12977:SF4">
    <property type="entry name" value="HISTONE-LYSINE N-METHYLTRANSFERASE KMT5B"/>
    <property type="match status" value="1"/>
</dbReference>
<name>A0AAW0B436_9AGAR</name>
<gene>
    <name evidence="2" type="ORF">R3P38DRAFT_2534708</name>
</gene>
<evidence type="ECO:0000313" key="2">
    <source>
        <dbReference type="EMBL" id="KAK7020820.1"/>
    </source>
</evidence>
<dbReference type="Proteomes" id="UP001362999">
    <property type="component" value="Unassembled WGS sequence"/>
</dbReference>
<dbReference type="GO" id="GO:0042799">
    <property type="term" value="F:histone H4K20 methyltransferase activity"/>
    <property type="evidence" value="ECO:0007669"/>
    <property type="project" value="TreeGrafter"/>
</dbReference>
<dbReference type="PROSITE" id="PS50280">
    <property type="entry name" value="SET"/>
    <property type="match status" value="1"/>
</dbReference>
<dbReference type="InterPro" id="IPR046341">
    <property type="entry name" value="SET_dom_sf"/>
</dbReference>
<dbReference type="PANTHER" id="PTHR12977">
    <property type="entry name" value="SUPPRESSOR OF VARIEGATION 4-20-RELATED"/>
    <property type="match status" value="1"/>
</dbReference>
<dbReference type="SUPFAM" id="SSF82199">
    <property type="entry name" value="SET domain"/>
    <property type="match status" value="1"/>
</dbReference>
<feature type="non-terminal residue" evidence="2">
    <location>
        <position position="1"/>
    </location>
</feature>
<comment type="caution">
    <text evidence="2">The sequence shown here is derived from an EMBL/GenBank/DDBJ whole genome shotgun (WGS) entry which is preliminary data.</text>
</comment>